<evidence type="ECO:0000313" key="3">
    <source>
        <dbReference type="Proteomes" id="UP000440578"/>
    </source>
</evidence>
<dbReference type="Proteomes" id="UP000440578">
    <property type="component" value="Unassembled WGS sequence"/>
</dbReference>
<reference evidence="2 3" key="1">
    <citation type="submission" date="2019-07" db="EMBL/GenBank/DDBJ databases">
        <title>Draft genome assembly of a fouling barnacle, Amphibalanus amphitrite (Darwin, 1854): The first reference genome for Thecostraca.</title>
        <authorList>
            <person name="Kim W."/>
        </authorList>
    </citation>
    <scope>NUCLEOTIDE SEQUENCE [LARGE SCALE GENOMIC DNA]</scope>
    <source>
        <strain evidence="2">SNU_AA5</strain>
        <tissue evidence="2">Soma without cirri and trophi</tissue>
    </source>
</reference>
<evidence type="ECO:0000259" key="1">
    <source>
        <dbReference type="Pfam" id="PF01835"/>
    </source>
</evidence>
<keyword evidence="3" id="KW-1185">Reference proteome</keyword>
<comment type="caution">
    <text evidence="2">The sequence shown here is derived from an EMBL/GenBank/DDBJ whole genome shotgun (WGS) entry which is preliminary data.</text>
</comment>
<dbReference type="GO" id="GO:0004866">
    <property type="term" value="F:endopeptidase inhibitor activity"/>
    <property type="evidence" value="ECO:0007669"/>
    <property type="project" value="InterPro"/>
</dbReference>
<feature type="domain" description="Macroglobulin" evidence="1">
    <location>
        <begin position="115"/>
        <end position="204"/>
    </location>
</feature>
<dbReference type="PANTHER" id="PTHR11412:SF172">
    <property type="entry name" value="LD23292P"/>
    <property type="match status" value="1"/>
</dbReference>
<dbReference type="EMBL" id="VIIS01000376">
    <property type="protein sequence ID" value="KAF0309782.1"/>
    <property type="molecule type" value="Genomic_DNA"/>
</dbReference>
<gene>
    <name evidence="2" type="primary">CD109_5</name>
    <name evidence="2" type="ORF">FJT64_019139</name>
</gene>
<proteinExistence type="predicted"/>
<protein>
    <submittedName>
        <fullName evidence="2">CD109 antigen</fullName>
    </submittedName>
</protein>
<dbReference type="AlphaFoldDB" id="A0A6A4X661"/>
<dbReference type="Gene3D" id="2.60.40.1930">
    <property type="match status" value="2"/>
</dbReference>
<accession>A0A6A4X661</accession>
<sequence>MGAASPENGAFRRYLILSSRVVRPGHPYRLSVNVLDNRQPVVVRAALFRDSVRLSGVQRECAENSMNLLEIPVPSNSGPGRYRLHVEGNEPDQLEGSLFRNQTELRFEARSLTMLVQMDSPVYRQLQTVRFRVVLLGTDLKSFKSSADVRLLDPNGIIMKRWPSLQSNTGLVSAEYPLGDRPVEGSWKVRVTARGQTEEQPFLVEVYQPPKFEVLVETPALLRTSDSALHVMVTADYSSGGGAVSGQLTLLAEAAPLHRHVGWRAKQVVLETVHSLKFLGGPSQVFRAHMPFRAHRLVRHRLDVQPELVFRDGKRFKMSKRRAQMSPNHPGVWEVEVVLYEERDFNQRMDHVRYLRLSASLKDYRGKTARAEAVAAAVHTPSNLHLHLATSTHFPKVGEYLVLHVRCNFFIDHFRYVVFSKGILLDHGLVKMKVVSDTLRFPVSGLSRNNFTVSVSRTTHPNQPRFGVEVSVKGRQGATVGLAAFQSHLYQVAAGTDVSSFKLMRAMQKFDHSASSGEFAHQWTTDDGLPGPTVHLASHRTAFGFNETLE</sequence>
<dbReference type="InterPro" id="IPR002890">
    <property type="entry name" value="MG2"/>
</dbReference>
<dbReference type="Gene3D" id="2.60.40.2950">
    <property type="match status" value="1"/>
</dbReference>
<dbReference type="Pfam" id="PF01835">
    <property type="entry name" value="MG2"/>
    <property type="match status" value="1"/>
</dbReference>
<dbReference type="PANTHER" id="PTHR11412">
    <property type="entry name" value="MACROGLOBULIN / COMPLEMENT"/>
    <property type="match status" value="1"/>
</dbReference>
<dbReference type="InterPro" id="IPR050473">
    <property type="entry name" value="A2M/Complement_sys"/>
</dbReference>
<dbReference type="OrthoDB" id="6359008at2759"/>
<organism evidence="2 3">
    <name type="scientific">Amphibalanus amphitrite</name>
    <name type="common">Striped barnacle</name>
    <name type="synonym">Balanus amphitrite</name>
    <dbReference type="NCBI Taxonomy" id="1232801"/>
    <lineage>
        <taxon>Eukaryota</taxon>
        <taxon>Metazoa</taxon>
        <taxon>Ecdysozoa</taxon>
        <taxon>Arthropoda</taxon>
        <taxon>Crustacea</taxon>
        <taxon>Multicrustacea</taxon>
        <taxon>Cirripedia</taxon>
        <taxon>Thoracica</taxon>
        <taxon>Thoracicalcarea</taxon>
        <taxon>Balanomorpha</taxon>
        <taxon>Balanoidea</taxon>
        <taxon>Balanidae</taxon>
        <taxon>Amphibalaninae</taxon>
        <taxon>Amphibalanus</taxon>
    </lineage>
</organism>
<name>A0A6A4X661_AMPAM</name>
<evidence type="ECO:0000313" key="2">
    <source>
        <dbReference type="EMBL" id="KAF0309782.1"/>
    </source>
</evidence>